<evidence type="ECO:0000313" key="1">
    <source>
        <dbReference type="EMBL" id="KAI9898521.1"/>
    </source>
</evidence>
<name>A0ACC0UWL5_9HYPO</name>
<proteinExistence type="predicted"/>
<accession>A0ACC0UWL5</accession>
<gene>
    <name evidence="1" type="ORF">N3K66_006881</name>
</gene>
<comment type="caution">
    <text evidence="1">The sequence shown here is derived from an EMBL/GenBank/DDBJ whole genome shotgun (WGS) entry which is preliminary data.</text>
</comment>
<dbReference type="Proteomes" id="UP001163324">
    <property type="component" value="Chromosome 6"/>
</dbReference>
<keyword evidence="2" id="KW-1185">Reference proteome</keyword>
<organism evidence="1 2">
    <name type="scientific">Trichothecium roseum</name>
    <dbReference type="NCBI Taxonomy" id="47278"/>
    <lineage>
        <taxon>Eukaryota</taxon>
        <taxon>Fungi</taxon>
        <taxon>Dikarya</taxon>
        <taxon>Ascomycota</taxon>
        <taxon>Pezizomycotina</taxon>
        <taxon>Sordariomycetes</taxon>
        <taxon>Hypocreomycetidae</taxon>
        <taxon>Hypocreales</taxon>
        <taxon>Hypocreales incertae sedis</taxon>
        <taxon>Trichothecium</taxon>
    </lineage>
</organism>
<protein>
    <submittedName>
        <fullName evidence="1">Uncharacterized protein</fullName>
    </submittedName>
</protein>
<dbReference type="EMBL" id="CM047945">
    <property type="protein sequence ID" value="KAI9898521.1"/>
    <property type="molecule type" value="Genomic_DNA"/>
</dbReference>
<evidence type="ECO:0000313" key="2">
    <source>
        <dbReference type="Proteomes" id="UP001163324"/>
    </source>
</evidence>
<reference evidence="1" key="1">
    <citation type="submission" date="2022-10" db="EMBL/GenBank/DDBJ databases">
        <title>Complete Genome of Trichothecium roseum strain YXFP-22015, a Plant Pathogen Isolated from Citrus.</title>
        <authorList>
            <person name="Wang Y."/>
            <person name="Zhu L."/>
        </authorList>
    </citation>
    <scope>NUCLEOTIDE SEQUENCE</scope>
    <source>
        <strain evidence="1">YXFP-22015</strain>
    </source>
</reference>
<sequence length="415" mass="44523">MAEAVAGAIVAEQIVSTGIEAGAVAAVARPTLPLKATLSPIPEPCQETKEGLARSHHTVTVIGNNAYIFGGKTADGKTCTTDIYKIPISSDKEEDVEYACIPATSQNPIGTGSVPLPGARYGHASCTRNNSIVVHGGRDDEGPVDEDSCIWLWDSKTQKWNAARPGNMDEAKPATRRGHQIFVDEKRDILILHGGQTSREDRPSETWLFDFKNASWRKLPPSPATSSGAVLAGTNLYSLSGTTDMSGSVHSLKLDDSSLNSGDLVWATVEFPSGPLTPGPQPREGSSLVPINTGYGRYYLIRLLGSRSDEKKSSSNESPTSTDMWAMQLPSEGISASKVKDMIRDKLPKAESGSYNWAEVELVEESKEESQPTPKLGPRSYFGAHTSSDGRTVVLSGGVDELGHLESNAWVLKIK</sequence>